<dbReference type="PROSITE" id="PS50850">
    <property type="entry name" value="MFS"/>
    <property type="match status" value="1"/>
</dbReference>
<dbReference type="Gene3D" id="1.20.1250.20">
    <property type="entry name" value="MFS general substrate transporter like domains"/>
    <property type="match status" value="1"/>
</dbReference>
<dbReference type="CDD" id="cd17503">
    <property type="entry name" value="MFS_LmrB_MDR_like"/>
    <property type="match status" value="1"/>
</dbReference>
<feature type="transmembrane region" description="Helical" evidence="7">
    <location>
        <begin position="233"/>
        <end position="250"/>
    </location>
</feature>
<evidence type="ECO:0000256" key="1">
    <source>
        <dbReference type="ARBA" id="ARBA00004651"/>
    </source>
</evidence>
<feature type="transmembrane region" description="Helical" evidence="7">
    <location>
        <begin position="12"/>
        <end position="35"/>
    </location>
</feature>
<dbReference type="GO" id="GO:0005886">
    <property type="term" value="C:plasma membrane"/>
    <property type="evidence" value="ECO:0007669"/>
    <property type="project" value="UniProtKB-SubCell"/>
</dbReference>
<feature type="transmembrane region" description="Helical" evidence="7">
    <location>
        <begin position="83"/>
        <end position="106"/>
    </location>
</feature>
<dbReference type="GO" id="GO:0022857">
    <property type="term" value="F:transmembrane transporter activity"/>
    <property type="evidence" value="ECO:0007669"/>
    <property type="project" value="InterPro"/>
</dbReference>
<dbReference type="AlphaFoldDB" id="A0A0R2CIT1"/>
<feature type="transmembrane region" description="Helical" evidence="7">
    <location>
        <begin position="140"/>
        <end position="163"/>
    </location>
</feature>
<feature type="transmembrane region" description="Helical" evidence="7">
    <location>
        <begin position="202"/>
        <end position="221"/>
    </location>
</feature>
<feature type="transmembrane region" description="Helical" evidence="7">
    <location>
        <begin position="55"/>
        <end position="76"/>
    </location>
</feature>
<dbReference type="PATRIC" id="fig|1423810.4.peg.1145"/>
<dbReference type="STRING" id="1423810.FD19_GL001116"/>
<evidence type="ECO:0000256" key="2">
    <source>
        <dbReference type="ARBA" id="ARBA00022448"/>
    </source>
</evidence>
<sequence length="495" mass="53160">MNSITDNNGRKINVALLVATLIVGVFTTVLNQTILSTAFPTLMKAFSISTATVQWLTTGFMMVNGIMIPVTAYLTSKVPTQRLYLIAMSTFLLGTIVAFTAPSFAFLLAGRLIQAVGVGITMPLLQNIMLTIFPPNKRGAAMGVAGIAIGVAPAIGPTLSGFVIDNFGWRTLFGMLIPITIAVIIAAFFFMRDVLPQRNPHLDVLSLIESTIGFGALLYGFSEVGDKGWGSPFVYGSILVGILVIALFAYRQLHMDVPFLELRVFKSHIFTLSTVLASIANMAMVGAEMVIPLYLQIIHGKSALESGLTLLPGALMMAVMSPITGTIFDRIGAKRLAQMGLFTLAVATVPYAFVTATTPSIYITVLYAVRMFGISMTMMPLTTNGMNALSQDLVGHGTAVNNTLRQIASSITTAIMVSVLTNVTNQHSPVHAFLKADPLAYKHSYFNATLDGYHAAFWIAVGFSTLGWLLAFFLNKKMSSADIIDESSHSAKEAA</sequence>
<feature type="transmembrane region" description="Helical" evidence="7">
    <location>
        <begin position="340"/>
        <end position="369"/>
    </location>
</feature>
<evidence type="ECO:0000313" key="9">
    <source>
        <dbReference type="EMBL" id="KRM87603.1"/>
    </source>
</evidence>
<evidence type="ECO:0000313" key="10">
    <source>
        <dbReference type="Proteomes" id="UP000051789"/>
    </source>
</evidence>
<dbReference type="EMBL" id="AYZK01000002">
    <property type="protein sequence ID" value="KRM87603.1"/>
    <property type="molecule type" value="Genomic_DNA"/>
</dbReference>
<protein>
    <submittedName>
        <fullName evidence="9">Drug resistance mfs transporter, drug h+ antiporter-2 family</fullName>
    </submittedName>
</protein>
<keyword evidence="3" id="KW-1003">Cell membrane</keyword>
<proteinExistence type="predicted"/>
<feature type="transmembrane region" description="Helical" evidence="7">
    <location>
        <begin position="455"/>
        <end position="474"/>
    </location>
</feature>
<dbReference type="InterPro" id="IPR004638">
    <property type="entry name" value="EmrB-like"/>
</dbReference>
<dbReference type="PANTHER" id="PTHR42718">
    <property type="entry name" value="MAJOR FACILITATOR SUPERFAMILY MULTIDRUG TRANSPORTER MFSC"/>
    <property type="match status" value="1"/>
</dbReference>
<gene>
    <name evidence="9" type="ORF">FD19_GL001116</name>
</gene>
<evidence type="ECO:0000256" key="7">
    <source>
        <dbReference type="SAM" id="Phobius"/>
    </source>
</evidence>
<keyword evidence="10" id="KW-1185">Reference proteome</keyword>
<keyword evidence="6 7" id="KW-0472">Membrane</keyword>
<feature type="domain" description="Major facilitator superfamily (MFS) profile" evidence="8">
    <location>
        <begin position="17"/>
        <end position="479"/>
    </location>
</feature>
<dbReference type="Gene3D" id="1.20.1720.10">
    <property type="entry name" value="Multidrug resistance protein D"/>
    <property type="match status" value="1"/>
</dbReference>
<keyword evidence="2" id="KW-0813">Transport</keyword>
<name>A0A0R2CIT1_9LACO</name>
<dbReference type="Proteomes" id="UP000051789">
    <property type="component" value="Unassembled WGS sequence"/>
</dbReference>
<comment type="caution">
    <text evidence="9">The sequence shown here is derived from an EMBL/GenBank/DDBJ whole genome shotgun (WGS) entry which is preliminary data.</text>
</comment>
<accession>A0A0R2CIT1</accession>
<dbReference type="SUPFAM" id="SSF103473">
    <property type="entry name" value="MFS general substrate transporter"/>
    <property type="match status" value="1"/>
</dbReference>
<evidence type="ECO:0000256" key="4">
    <source>
        <dbReference type="ARBA" id="ARBA00022692"/>
    </source>
</evidence>
<evidence type="ECO:0000256" key="6">
    <source>
        <dbReference type="ARBA" id="ARBA00023136"/>
    </source>
</evidence>
<dbReference type="InterPro" id="IPR011701">
    <property type="entry name" value="MFS"/>
</dbReference>
<dbReference type="InterPro" id="IPR020846">
    <property type="entry name" value="MFS_dom"/>
</dbReference>
<dbReference type="PRINTS" id="PR01036">
    <property type="entry name" value="TCRTETB"/>
</dbReference>
<dbReference type="RefSeq" id="WP_056969261.1">
    <property type="nucleotide sequence ID" value="NZ_AYZK01000002.1"/>
</dbReference>
<keyword evidence="5 7" id="KW-1133">Transmembrane helix</keyword>
<comment type="subcellular location">
    <subcellularLocation>
        <location evidence="1">Cell membrane</location>
        <topology evidence="1">Multi-pass membrane protein</topology>
    </subcellularLocation>
</comment>
<dbReference type="Pfam" id="PF07690">
    <property type="entry name" value="MFS_1"/>
    <property type="match status" value="1"/>
</dbReference>
<organism evidence="9 10">
    <name type="scientific">Lacticaseibacillus thailandensis DSM 22698 = JCM 13996</name>
    <dbReference type="NCBI Taxonomy" id="1423810"/>
    <lineage>
        <taxon>Bacteria</taxon>
        <taxon>Bacillati</taxon>
        <taxon>Bacillota</taxon>
        <taxon>Bacilli</taxon>
        <taxon>Lactobacillales</taxon>
        <taxon>Lactobacillaceae</taxon>
        <taxon>Lacticaseibacillus</taxon>
    </lineage>
</organism>
<evidence type="ECO:0000259" key="8">
    <source>
        <dbReference type="PROSITE" id="PS50850"/>
    </source>
</evidence>
<feature type="transmembrane region" description="Helical" evidence="7">
    <location>
        <begin position="112"/>
        <end position="133"/>
    </location>
</feature>
<feature type="transmembrane region" description="Helical" evidence="7">
    <location>
        <begin position="270"/>
        <end position="295"/>
    </location>
</feature>
<dbReference type="InterPro" id="IPR036259">
    <property type="entry name" value="MFS_trans_sf"/>
</dbReference>
<feature type="transmembrane region" description="Helical" evidence="7">
    <location>
        <begin position="169"/>
        <end position="190"/>
    </location>
</feature>
<dbReference type="PANTHER" id="PTHR42718:SF24">
    <property type="entry name" value="MAJOR FACILITATOR SUPERFAMILY (MFS) PROFILE DOMAIN-CONTAINING PROTEIN"/>
    <property type="match status" value="1"/>
</dbReference>
<evidence type="ECO:0000256" key="5">
    <source>
        <dbReference type="ARBA" id="ARBA00022989"/>
    </source>
</evidence>
<reference evidence="9 10" key="1">
    <citation type="journal article" date="2015" name="Genome Announc.">
        <title>Expanding the biotechnology potential of lactobacilli through comparative genomics of 213 strains and associated genera.</title>
        <authorList>
            <person name="Sun Z."/>
            <person name="Harris H.M."/>
            <person name="McCann A."/>
            <person name="Guo C."/>
            <person name="Argimon S."/>
            <person name="Zhang W."/>
            <person name="Yang X."/>
            <person name="Jeffery I.B."/>
            <person name="Cooney J.C."/>
            <person name="Kagawa T.F."/>
            <person name="Liu W."/>
            <person name="Song Y."/>
            <person name="Salvetti E."/>
            <person name="Wrobel A."/>
            <person name="Rasinkangas P."/>
            <person name="Parkhill J."/>
            <person name="Rea M.C."/>
            <person name="O'Sullivan O."/>
            <person name="Ritari J."/>
            <person name="Douillard F.P."/>
            <person name="Paul Ross R."/>
            <person name="Yang R."/>
            <person name="Briner A.E."/>
            <person name="Felis G.E."/>
            <person name="de Vos W.M."/>
            <person name="Barrangou R."/>
            <person name="Klaenhammer T.R."/>
            <person name="Caufield P.W."/>
            <person name="Cui Y."/>
            <person name="Zhang H."/>
            <person name="O'Toole P.W."/>
        </authorList>
    </citation>
    <scope>NUCLEOTIDE SEQUENCE [LARGE SCALE GENOMIC DNA]</scope>
    <source>
        <strain evidence="9 10">DSM 22698</strain>
    </source>
</reference>
<feature type="transmembrane region" description="Helical" evidence="7">
    <location>
        <begin position="307"/>
        <end position="328"/>
    </location>
</feature>
<evidence type="ECO:0000256" key="3">
    <source>
        <dbReference type="ARBA" id="ARBA00022475"/>
    </source>
</evidence>
<keyword evidence="4 7" id="KW-0812">Transmembrane</keyword>
<dbReference type="NCBIfam" id="TIGR00711">
    <property type="entry name" value="efflux_EmrB"/>
    <property type="match status" value="1"/>
</dbReference>